<organism evidence="3 4">
    <name type="scientific">Friedmanniomyces simplex</name>
    <dbReference type="NCBI Taxonomy" id="329884"/>
    <lineage>
        <taxon>Eukaryota</taxon>
        <taxon>Fungi</taxon>
        <taxon>Dikarya</taxon>
        <taxon>Ascomycota</taxon>
        <taxon>Pezizomycotina</taxon>
        <taxon>Dothideomycetes</taxon>
        <taxon>Dothideomycetidae</taxon>
        <taxon>Mycosphaerellales</taxon>
        <taxon>Teratosphaeriaceae</taxon>
        <taxon>Friedmanniomyces</taxon>
    </lineage>
</organism>
<reference evidence="3 4" key="1">
    <citation type="submission" date="2017-03" db="EMBL/GenBank/DDBJ databases">
        <title>Genomes of endolithic fungi from Antarctica.</title>
        <authorList>
            <person name="Coleine C."/>
            <person name="Masonjones S."/>
            <person name="Stajich J.E."/>
        </authorList>
    </citation>
    <scope>NUCLEOTIDE SEQUENCE [LARGE SCALE GENOMIC DNA]</scope>
    <source>
        <strain evidence="3 4">CCFEE 5184</strain>
    </source>
</reference>
<dbReference type="SUPFAM" id="SSF54695">
    <property type="entry name" value="POZ domain"/>
    <property type="match status" value="1"/>
</dbReference>
<gene>
    <name evidence="3" type="ORF">B0A55_09738</name>
</gene>
<dbReference type="Pfam" id="PF00651">
    <property type="entry name" value="BTB"/>
    <property type="match status" value="1"/>
</dbReference>
<dbReference type="InterPro" id="IPR011333">
    <property type="entry name" value="SKP1/BTB/POZ_sf"/>
</dbReference>
<evidence type="ECO:0000313" key="3">
    <source>
        <dbReference type="EMBL" id="TKA63467.1"/>
    </source>
</evidence>
<dbReference type="CDD" id="cd18186">
    <property type="entry name" value="BTB_POZ_ZBTB_KLHL-like"/>
    <property type="match status" value="1"/>
</dbReference>
<dbReference type="AlphaFoldDB" id="A0A4U0WL19"/>
<evidence type="ECO:0000313" key="4">
    <source>
        <dbReference type="Proteomes" id="UP000309340"/>
    </source>
</evidence>
<accession>A0A4U0WL19</accession>
<dbReference type="PANTHER" id="PTHR47843:SF2">
    <property type="entry name" value="BTB DOMAIN-CONTAINING PROTEIN"/>
    <property type="match status" value="1"/>
</dbReference>
<protein>
    <recommendedName>
        <fullName evidence="2">BTB domain-containing protein</fullName>
    </recommendedName>
</protein>
<evidence type="ECO:0000259" key="2">
    <source>
        <dbReference type="PROSITE" id="PS50097"/>
    </source>
</evidence>
<sequence length="339" mass="37545">MDPDPSRWKAAPYDMSGRSEQWKRAARAMRFGPYPPTTNAPSITAKRKAESEVVGHSAPSHEGPSTHSVGYVGAPSPPTATPPAFAKREAGSEAPTVAQRKEISDHAEEEALSSKTPRISYSDVITVLVGPGEQRFVLHRDVVCNKSAFFRVAWPSGELTAEHKLIRLPEISSAAFQHVLDWIYSPTLGLGWLVVDGVKSEQQTNAGVLEDSASKTVMAKHTLCFVWDAAARLGMDRLMNAAMDTLLEWADIDYILPATICFVWERTGPDSALRRWLLRQLAACVTLDVMEAEGEQYPAEIYRELLKNFVVHAKPGDMARVRPTIEDRLRYHVHGDGEQ</sequence>
<comment type="caution">
    <text evidence="3">The sequence shown here is derived from an EMBL/GenBank/DDBJ whole genome shotgun (WGS) entry which is preliminary data.</text>
</comment>
<feature type="region of interest" description="Disordered" evidence="1">
    <location>
        <begin position="1"/>
        <end position="112"/>
    </location>
</feature>
<name>A0A4U0WL19_9PEZI</name>
<dbReference type="PANTHER" id="PTHR47843">
    <property type="entry name" value="BTB DOMAIN-CONTAINING PROTEIN-RELATED"/>
    <property type="match status" value="1"/>
</dbReference>
<proteinExistence type="predicted"/>
<evidence type="ECO:0000256" key="1">
    <source>
        <dbReference type="SAM" id="MobiDB-lite"/>
    </source>
</evidence>
<dbReference type="PROSITE" id="PS50097">
    <property type="entry name" value="BTB"/>
    <property type="match status" value="1"/>
</dbReference>
<dbReference type="Proteomes" id="UP000309340">
    <property type="component" value="Unassembled WGS sequence"/>
</dbReference>
<dbReference type="OrthoDB" id="194443at2759"/>
<keyword evidence="4" id="KW-1185">Reference proteome</keyword>
<dbReference type="EMBL" id="NAJQ01000941">
    <property type="protein sequence ID" value="TKA63467.1"/>
    <property type="molecule type" value="Genomic_DNA"/>
</dbReference>
<feature type="domain" description="BTB" evidence="2">
    <location>
        <begin position="122"/>
        <end position="192"/>
    </location>
</feature>
<dbReference type="InterPro" id="IPR000210">
    <property type="entry name" value="BTB/POZ_dom"/>
</dbReference>
<dbReference type="Gene3D" id="3.30.710.10">
    <property type="entry name" value="Potassium Channel Kv1.1, Chain A"/>
    <property type="match status" value="1"/>
</dbReference>